<feature type="non-terminal residue" evidence="1">
    <location>
        <position position="95"/>
    </location>
</feature>
<comment type="caution">
    <text evidence="1">The sequence shown here is derived from an EMBL/GenBank/DDBJ whole genome shotgun (WGS) entry which is preliminary data.</text>
</comment>
<evidence type="ECO:0000313" key="2">
    <source>
        <dbReference type="Proteomes" id="UP000265520"/>
    </source>
</evidence>
<dbReference type="AlphaFoldDB" id="A0A392T065"/>
<dbReference type="EMBL" id="LXQA010467779">
    <property type="protein sequence ID" value="MCI53715.1"/>
    <property type="molecule type" value="Genomic_DNA"/>
</dbReference>
<keyword evidence="2" id="KW-1185">Reference proteome</keyword>
<protein>
    <submittedName>
        <fullName evidence="1">Uncharacterized protein</fullName>
    </submittedName>
</protein>
<feature type="non-terminal residue" evidence="1">
    <location>
        <position position="1"/>
    </location>
</feature>
<reference evidence="1 2" key="1">
    <citation type="journal article" date="2018" name="Front. Plant Sci.">
        <title>Red Clover (Trifolium pratense) and Zigzag Clover (T. medium) - A Picture of Genomic Similarities and Differences.</title>
        <authorList>
            <person name="Dluhosova J."/>
            <person name="Istvanek J."/>
            <person name="Nedelnik J."/>
            <person name="Repkova J."/>
        </authorList>
    </citation>
    <scope>NUCLEOTIDE SEQUENCE [LARGE SCALE GENOMIC DNA]</scope>
    <source>
        <strain evidence="2">cv. 10/8</strain>
        <tissue evidence="1">Leaf</tissue>
    </source>
</reference>
<organism evidence="1 2">
    <name type="scientific">Trifolium medium</name>
    <dbReference type="NCBI Taxonomy" id="97028"/>
    <lineage>
        <taxon>Eukaryota</taxon>
        <taxon>Viridiplantae</taxon>
        <taxon>Streptophyta</taxon>
        <taxon>Embryophyta</taxon>
        <taxon>Tracheophyta</taxon>
        <taxon>Spermatophyta</taxon>
        <taxon>Magnoliopsida</taxon>
        <taxon>eudicotyledons</taxon>
        <taxon>Gunneridae</taxon>
        <taxon>Pentapetalae</taxon>
        <taxon>rosids</taxon>
        <taxon>fabids</taxon>
        <taxon>Fabales</taxon>
        <taxon>Fabaceae</taxon>
        <taxon>Papilionoideae</taxon>
        <taxon>50 kb inversion clade</taxon>
        <taxon>NPAAA clade</taxon>
        <taxon>Hologalegina</taxon>
        <taxon>IRL clade</taxon>
        <taxon>Trifolieae</taxon>
        <taxon>Trifolium</taxon>
    </lineage>
</organism>
<dbReference type="Proteomes" id="UP000265520">
    <property type="component" value="Unassembled WGS sequence"/>
</dbReference>
<name>A0A392T065_9FABA</name>
<sequence>DFDEATVSKQRYDVARVKLRIVRRSMIDTVVQLMGLGVAYDVWVVEERCGCFEDGRKEEENYHNSDRSSGSHGEVGGEVKRGICFLMEGLIVTSL</sequence>
<proteinExistence type="predicted"/>
<accession>A0A392T065</accession>
<evidence type="ECO:0000313" key="1">
    <source>
        <dbReference type="EMBL" id="MCI53715.1"/>
    </source>
</evidence>